<dbReference type="GO" id="GO:0043410">
    <property type="term" value="P:positive regulation of MAPK cascade"/>
    <property type="evidence" value="ECO:0007669"/>
    <property type="project" value="TreeGrafter"/>
</dbReference>
<dbReference type="PRINTS" id="PR00237">
    <property type="entry name" value="GPCRRHODOPSN"/>
</dbReference>
<comment type="subcellular location">
    <subcellularLocation>
        <location evidence="1">Cell membrane</location>
        <topology evidence="1">Multi-pass membrane protein</topology>
    </subcellularLocation>
</comment>
<evidence type="ECO:0000256" key="2">
    <source>
        <dbReference type="ARBA" id="ARBA00022475"/>
    </source>
</evidence>
<dbReference type="AlphaFoldDB" id="A0A814H5Q5"/>
<keyword evidence="6 10" id="KW-0472">Membrane</keyword>
<keyword evidence="5 9" id="KW-0297">G-protein coupled receptor</keyword>
<evidence type="ECO:0000256" key="1">
    <source>
        <dbReference type="ARBA" id="ARBA00004651"/>
    </source>
</evidence>
<sequence>MFVISMDCLLTYNFTCVNSTYVQLNTSSIIYGNVIDPSLLNINDNSNIQSITSTTYPISSPILVSVQHCIITSIILGGIILSTITGNILVIAAVILEKNLHSVAYYLFVSLAVADLMVATMVMPIAVLKEVTRLWVLGNIVCDIWVMIDLLCCTASILHLVAIALDRYWAITNLDYATKRTPGRVLRLICIIWMISILIASSHSFPIFRNKQGHLSGQCQIIGNVTFTIIATVGAFYIPLIGMCIIYWKIFQAAKFRIRRKAFNTNQPVTPTLTHEQHEMLSSSPTSTPNNHTDRLHSPLNHLKFFKRRHSISHQSNDIEPDNFSTYSLTTNYQNDYQLKSLKKTSSFSFLKKKSKNNYENQIHQQQTNHTIPSIRPLLTSNDLTIPINTINNPLSTPTSSPSSSPRFHHKHIIITDTNNTMITKSPALSSRKKIDIKRERKATKVLGVVMGCFILCWLPFFIEETVCGIFHLTINEKIISVLTWLGYLNSMLNPVIYTIFAPDFRQAFGKILFGKYRKRSRLKK</sequence>
<dbReference type="EMBL" id="CAJOAX010000171">
    <property type="protein sequence ID" value="CAF3529270.1"/>
    <property type="molecule type" value="Genomic_DNA"/>
</dbReference>
<evidence type="ECO:0000313" key="14">
    <source>
        <dbReference type="Proteomes" id="UP000663882"/>
    </source>
</evidence>
<comment type="similarity">
    <text evidence="9">Belongs to the G-protein coupled receptor 1 family.</text>
</comment>
<dbReference type="Gene3D" id="1.20.1070.10">
    <property type="entry name" value="Rhodopsin 7-helix transmembrane proteins"/>
    <property type="match status" value="2"/>
</dbReference>
<dbReference type="PROSITE" id="PS50262">
    <property type="entry name" value="G_PROTEIN_RECEP_F1_2"/>
    <property type="match status" value="1"/>
</dbReference>
<dbReference type="PANTHER" id="PTHR24248">
    <property type="entry name" value="ADRENERGIC RECEPTOR-RELATED G-PROTEIN COUPLED RECEPTOR"/>
    <property type="match status" value="1"/>
</dbReference>
<evidence type="ECO:0000313" key="12">
    <source>
        <dbReference type="EMBL" id="CAF1005270.1"/>
    </source>
</evidence>
<reference evidence="12" key="1">
    <citation type="submission" date="2021-02" db="EMBL/GenBank/DDBJ databases">
        <authorList>
            <person name="Nowell W R."/>
        </authorList>
    </citation>
    <scope>NUCLEOTIDE SEQUENCE</scope>
</reference>
<feature type="transmembrane region" description="Helical" evidence="10">
    <location>
        <begin position="443"/>
        <end position="463"/>
    </location>
</feature>
<name>A0A814H5Q5_9BILA</name>
<evidence type="ECO:0000256" key="10">
    <source>
        <dbReference type="SAM" id="Phobius"/>
    </source>
</evidence>
<dbReference type="Proteomes" id="UP000663823">
    <property type="component" value="Unassembled WGS sequence"/>
</dbReference>
<feature type="transmembrane region" description="Helical" evidence="10">
    <location>
        <begin position="225"/>
        <end position="251"/>
    </location>
</feature>
<dbReference type="PROSITE" id="PS00237">
    <property type="entry name" value="G_PROTEIN_RECEP_F1_1"/>
    <property type="match status" value="1"/>
</dbReference>
<evidence type="ECO:0000256" key="9">
    <source>
        <dbReference type="RuleBase" id="RU000688"/>
    </source>
</evidence>
<evidence type="ECO:0000256" key="4">
    <source>
        <dbReference type="ARBA" id="ARBA00022989"/>
    </source>
</evidence>
<keyword evidence="2" id="KW-1003">Cell membrane</keyword>
<feature type="transmembrane region" description="Helical" evidence="10">
    <location>
        <begin position="144"/>
        <end position="165"/>
    </location>
</feature>
<evidence type="ECO:0000256" key="3">
    <source>
        <dbReference type="ARBA" id="ARBA00022692"/>
    </source>
</evidence>
<dbReference type="OrthoDB" id="5955450at2759"/>
<feature type="domain" description="G-protein coupled receptors family 1 profile" evidence="11">
    <location>
        <begin position="86"/>
        <end position="498"/>
    </location>
</feature>
<evidence type="ECO:0000313" key="13">
    <source>
        <dbReference type="EMBL" id="CAF3529270.1"/>
    </source>
</evidence>
<accession>A0A814H5Q5</accession>
<organism evidence="12 14">
    <name type="scientific">Rotaria sordida</name>
    <dbReference type="NCBI Taxonomy" id="392033"/>
    <lineage>
        <taxon>Eukaryota</taxon>
        <taxon>Metazoa</taxon>
        <taxon>Spiralia</taxon>
        <taxon>Gnathifera</taxon>
        <taxon>Rotifera</taxon>
        <taxon>Eurotatoria</taxon>
        <taxon>Bdelloidea</taxon>
        <taxon>Philodinida</taxon>
        <taxon>Philodinidae</taxon>
        <taxon>Rotaria</taxon>
    </lineage>
</organism>
<dbReference type="InterPro" id="IPR017452">
    <property type="entry name" value="GPCR_Rhodpsn_7TM"/>
</dbReference>
<evidence type="ECO:0000256" key="8">
    <source>
        <dbReference type="ARBA" id="ARBA00023224"/>
    </source>
</evidence>
<comment type="caution">
    <text evidence="12">The sequence shown here is derived from an EMBL/GenBank/DDBJ whole genome shotgun (WGS) entry which is preliminary data.</text>
</comment>
<dbReference type="PANTHER" id="PTHR24248:SF200">
    <property type="entry name" value="5-HYDROXYTRYPTAMINE RECEPTOR 1B-LIKE ISOFORM X1"/>
    <property type="match status" value="1"/>
</dbReference>
<feature type="transmembrane region" description="Helical" evidence="10">
    <location>
        <begin position="483"/>
        <end position="501"/>
    </location>
</feature>
<dbReference type="InterPro" id="IPR000276">
    <property type="entry name" value="GPCR_Rhodpsn"/>
</dbReference>
<evidence type="ECO:0000256" key="7">
    <source>
        <dbReference type="ARBA" id="ARBA00023170"/>
    </source>
</evidence>
<protein>
    <recommendedName>
        <fullName evidence="11">G-protein coupled receptors family 1 profile domain-containing protein</fullName>
    </recommendedName>
</protein>
<feature type="transmembrane region" description="Helical" evidence="10">
    <location>
        <begin position="70"/>
        <end position="96"/>
    </location>
</feature>
<dbReference type="Proteomes" id="UP000663882">
    <property type="component" value="Unassembled WGS sequence"/>
</dbReference>
<evidence type="ECO:0000259" key="11">
    <source>
        <dbReference type="PROSITE" id="PS50262"/>
    </source>
</evidence>
<dbReference type="SUPFAM" id="SSF81321">
    <property type="entry name" value="Family A G protein-coupled receptor-like"/>
    <property type="match status" value="1"/>
</dbReference>
<dbReference type="GO" id="GO:0071880">
    <property type="term" value="P:adenylate cyclase-activating adrenergic receptor signaling pathway"/>
    <property type="evidence" value="ECO:0007669"/>
    <property type="project" value="TreeGrafter"/>
</dbReference>
<proteinExistence type="inferred from homology"/>
<dbReference type="GO" id="GO:0005886">
    <property type="term" value="C:plasma membrane"/>
    <property type="evidence" value="ECO:0007669"/>
    <property type="project" value="UniProtKB-SubCell"/>
</dbReference>
<evidence type="ECO:0000256" key="6">
    <source>
        <dbReference type="ARBA" id="ARBA00023136"/>
    </source>
</evidence>
<dbReference type="Pfam" id="PF00001">
    <property type="entry name" value="7tm_1"/>
    <property type="match status" value="1"/>
</dbReference>
<keyword evidence="7 9" id="KW-0675">Receptor</keyword>
<keyword evidence="4 10" id="KW-1133">Transmembrane helix</keyword>
<dbReference type="GO" id="GO:0004930">
    <property type="term" value="F:G protein-coupled receptor activity"/>
    <property type="evidence" value="ECO:0007669"/>
    <property type="project" value="UniProtKB-KW"/>
</dbReference>
<keyword evidence="3 9" id="KW-0812">Transmembrane</keyword>
<gene>
    <name evidence="13" type="ORF">OTI717_LOCUS3229</name>
    <name evidence="12" type="ORF">RFH988_LOCUS14386</name>
</gene>
<evidence type="ECO:0000256" key="5">
    <source>
        <dbReference type="ARBA" id="ARBA00023040"/>
    </source>
</evidence>
<feature type="transmembrane region" description="Helical" evidence="10">
    <location>
        <begin position="103"/>
        <end position="124"/>
    </location>
</feature>
<keyword evidence="8 9" id="KW-0807">Transducer</keyword>
<dbReference type="EMBL" id="CAJNOO010000664">
    <property type="protein sequence ID" value="CAF1005270.1"/>
    <property type="molecule type" value="Genomic_DNA"/>
</dbReference>
<feature type="transmembrane region" description="Helical" evidence="10">
    <location>
        <begin position="185"/>
        <end position="205"/>
    </location>
</feature>